<keyword evidence="2" id="KW-1185">Reference proteome</keyword>
<sequence>MVKKMIEALGGEESVVPLLESIIDMKNPKEKLEQLPEKEKIEKTSINSTPYGRKNSLVCMKRRRILVIARSTVS</sequence>
<dbReference type="EMBL" id="OZ034822">
    <property type="protein sequence ID" value="CAL1413967.1"/>
    <property type="molecule type" value="Genomic_DNA"/>
</dbReference>
<accession>A0AAV2GUB7</accession>
<evidence type="ECO:0000313" key="2">
    <source>
        <dbReference type="Proteomes" id="UP001497516"/>
    </source>
</evidence>
<proteinExistence type="predicted"/>
<protein>
    <submittedName>
        <fullName evidence="1">Uncharacterized protein</fullName>
    </submittedName>
</protein>
<reference evidence="1 2" key="1">
    <citation type="submission" date="2024-04" db="EMBL/GenBank/DDBJ databases">
        <authorList>
            <person name="Fracassetti M."/>
        </authorList>
    </citation>
    <scope>NUCLEOTIDE SEQUENCE [LARGE SCALE GENOMIC DNA]</scope>
</reference>
<organism evidence="1 2">
    <name type="scientific">Linum trigynum</name>
    <dbReference type="NCBI Taxonomy" id="586398"/>
    <lineage>
        <taxon>Eukaryota</taxon>
        <taxon>Viridiplantae</taxon>
        <taxon>Streptophyta</taxon>
        <taxon>Embryophyta</taxon>
        <taxon>Tracheophyta</taxon>
        <taxon>Spermatophyta</taxon>
        <taxon>Magnoliopsida</taxon>
        <taxon>eudicotyledons</taxon>
        <taxon>Gunneridae</taxon>
        <taxon>Pentapetalae</taxon>
        <taxon>rosids</taxon>
        <taxon>fabids</taxon>
        <taxon>Malpighiales</taxon>
        <taxon>Linaceae</taxon>
        <taxon>Linum</taxon>
    </lineage>
</organism>
<evidence type="ECO:0000313" key="1">
    <source>
        <dbReference type="EMBL" id="CAL1413967.1"/>
    </source>
</evidence>
<gene>
    <name evidence="1" type="ORF">LTRI10_LOCUS53159</name>
</gene>
<name>A0AAV2GUB7_9ROSI</name>
<dbReference type="Proteomes" id="UP001497516">
    <property type="component" value="Chromosome 9"/>
</dbReference>
<dbReference type="AlphaFoldDB" id="A0AAV2GUB7"/>